<protein>
    <submittedName>
        <fullName evidence="1">Uncharacterized protein</fullName>
    </submittedName>
</protein>
<evidence type="ECO:0000313" key="1">
    <source>
        <dbReference type="EMBL" id="SOD79684.1"/>
    </source>
</evidence>
<evidence type="ECO:0000313" key="2">
    <source>
        <dbReference type="Proteomes" id="UP000219452"/>
    </source>
</evidence>
<keyword evidence="2" id="KW-1185">Reference proteome</keyword>
<sequence length="71" mass="7906">MSSADEKLITFFKGRKLPPKGYFQISAWESTFNLKNTVDLAVIGLRAGDSASRDTLLRIREKLEASAKTES</sequence>
<name>A0A286FA16_9BACT</name>
<accession>A0A286FA16</accession>
<organism evidence="1 2">
    <name type="scientific">Spirosoma fluviale</name>
    <dbReference type="NCBI Taxonomy" id="1597977"/>
    <lineage>
        <taxon>Bacteria</taxon>
        <taxon>Pseudomonadati</taxon>
        <taxon>Bacteroidota</taxon>
        <taxon>Cytophagia</taxon>
        <taxon>Cytophagales</taxon>
        <taxon>Cytophagaceae</taxon>
        <taxon>Spirosoma</taxon>
    </lineage>
</organism>
<reference evidence="2" key="1">
    <citation type="submission" date="2017-09" db="EMBL/GenBank/DDBJ databases">
        <authorList>
            <person name="Varghese N."/>
            <person name="Submissions S."/>
        </authorList>
    </citation>
    <scope>NUCLEOTIDE SEQUENCE [LARGE SCALE GENOMIC DNA]</scope>
    <source>
        <strain evidence="2">DSM 29961</strain>
    </source>
</reference>
<dbReference type="AlphaFoldDB" id="A0A286FA16"/>
<dbReference type="Proteomes" id="UP000219452">
    <property type="component" value="Unassembled WGS sequence"/>
</dbReference>
<dbReference type="EMBL" id="OCNH01000001">
    <property type="protein sequence ID" value="SOD79684.1"/>
    <property type="molecule type" value="Genomic_DNA"/>
</dbReference>
<proteinExistence type="predicted"/>
<gene>
    <name evidence="1" type="ORF">SAMN06269250_1053</name>
</gene>